<reference evidence="9 10" key="1">
    <citation type="submission" date="2016-10" db="EMBL/GenBank/DDBJ databases">
        <title>Paenibacillus species isolates.</title>
        <authorList>
            <person name="Beno S.M."/>
        </authorList>
    </citation>
    <scope>NUCLEOTIDE SEQUENCE [LARGE SCALE GENOMIC DNA]</scope>
    <source>
        <strain evidence="9 10">FSL H7-0604</strain>
    </source>
</reference>
<keyword evidence="2" id="KW-1003">Cell membrane</keyword>
<dbReference type="PROSITE" id="PS50893">
    <property type="entry name" value="ABC_TRANSPORTER_2"/>
    <property type="match status" value="1"/>
</dbReference>
<keyword evidence="5" id="KW-1278">Translocase</keyword>
<keyword evidence="7" id="KW-0472">Membrane</keyword>
<dbReference type="SMART" id="SM00382">
    <property type="entry name" value="AAA"/>
    <property type="match status" value="1"/>
</dbReference>
<sequence>MVGQLEGKPTELVGSGIEIRDLFKSFGGREVLSGINVNITDGDIFGLVGVSGAGKSTLLRCINGLETFDRGSLHVNGVEIRSMRGATLRKFRSNIGMIFQHFSLLERKNVYDNIMFPMKCFGYNKAVADARVKELLQLVELTDKEKALPRELSGGQKQRVAIARALAMNPRILLCDEATSALDPNITKSILGLLKKINKELGITIVIVTHQMEVVKETCNNIAVLSKGQLQAAGAVQDIFLENSGHLNDFLGAHEVKTGEDNILFELIQRPGQEDMLSRFALSTGVPFEVVWGGLDRYVDSIAGSFTLSVSRQDFDKVRAYLEQSGMEWRNL</sequence>
<dbReference type="Proteomes" id="UP000187465">
    <property type="component" value="Unassembled WGS sequence"/>
</dbReference>
<feature type="domain" description="ABC transporter" evidence="8">
    <location>
        <begin position="17"/>
        <end position="252"/>
    </location>
</feature>
<organism evidence="9 10">
    <name type="scientific">Paenibacillus odorifer</name>
    <dbReference type="NCBI Taxonomy" id="189426"/>
    <lineage>
        <taxon>Bacteria</taxon>
        <taxon>Bacillati</taxon>
        <taxon>Bacillota</taxon>
        <taxon>Bacilli</taxon>
        <taxon>Bacillales</taxon>
        <taxon>Paenibacillaceae</taxon>
        <taxon>Paenibacillus</taxon>
    </lineage>
</organism>
<dbReference type="Pfam" id="PF09383">
    <property type="entry name" value="NIL"/>
    <property type="match status" value="1"/>
</dbReference>
<keyword evidence="6" id="KW-0029">Amino-acid transport</keyword>
<proteinExistence type="predicted"/>
<dbReference type="InterPro" id="IPR018449">
    <property type="entry name" value="NIL_domain"/>
</dbReference>
<dbReference type="GO" id="GO:0016887">
    <property type="term" value="F:ATP hydrolysis activity"/>
    <property type="evidence" value="ECO:0007669"/>
    <property type="project" value="InterPro"/>
</dbReference>
<evidence type="ECO:0000256" key="4">
    <source>
        <dbReference type="ARBA" id="ARBA00022840"/>
    </source>
</evidence>
<dbReference type="SUPFAM" id="SSF52540">
    <property type="entry name" value="P-loop containing nucleoside triphosphate hydrolases"/>
    <property type="match status" value="1"/>
</dbReference>
<dbReference type="EMBL" id="MKQP01000015">
    <property type="protein sequence ID" value="OMD32961.1"/>
    <property type="molecule type" value="Genomic_DNA"/>
</dbReference>
<keyword evidence="4 9" id="KW-0067">ATP-binding</keyword>
<dbReference type="InterPro" id="IPR050086">
    <property type="entry name" value="MetN_ABC_transporter-like"/>
</dbReference>
<dbReference type="PROSITE" id="PS00211">
    <property type="entry name" value="ABC_TRANSPORTER_1"/>
    <property type="match status" value="1"/>
</dbReference>
<dbReference type="Gene3D" id="3.40.50.300">
    <property type="entry name" value="P-loop containing nucleotide triphosphate hydrolases"/>
    <property type="match status" value="1"/>
</dbReference>
<dbReference type="GeneID" id="31570009"/>
<dbReference type="InterPro" id="IPR003593">
    <property type="entry name" value="AAA+_ATPase"/>
</dbReference>
<evidence type="ECO:0000313" key="10">
    <source>
        <dbReference type="Proteomes" id="UP000187465"/>
    </source>
</evidence>
<evidence type="ECO:0000256" key="1">
    <source>
        <dbReference type="ARBA" id="ARBA00022448"/>
    </source>
</evidence>
<dbReference type="AlphaFoldDB" id="A0A1R0XD05"/>
<evidence type="ECO:0000259" key="8">
    <source>
        <dbReference type="PROSITE" id="PS50893"/>
    </source>
</evidence>
<accession>A0A1R0XD05</accession>
<evidence type="ECO:0000313" key="9">
    <source>
        <dbReference type="EMBL" id="OMD32961.1"/>
    </source>
</evidence>
<evidence type="ECO:0000256" key="3">
    <source>
        <dbReference type="ARBA" id="ARBA00022741"/>
    </source>
</evidence>
<evidence type="ECO:0000256" key="7">
    <source>
        <dbReference type="ARBA" id="ARBA00023136"/>
    </source>
</evidence>
<keyword evidence="1" id="KW-0813">Transport</keyword>
<evidence type="ECO:0000256" key="6">
    <source>
        <dbReference type="ARBA" id="ARBA00022970"/>
    </source>
</evidence>
<dbReference type="PANTHER" id="PTHR43166">
    <property type="entry name" value="AMINO ACID IMPORT ATP-BINDING PROTEIN"/>
    <property type="match status" value="1"/>
</dbReference>
<dbReference type="InterPro" id="IPR027417">
    <property type="entry name" value="P-loop_NTPase"/>
</dbReference>
<comment type="caution">
    <text evidence="9">The sequence shown here is derived from an EMBL/GenBank/DDBJ whole genome shotgun (WGS) entry which is preliminary data.</text>
</comment>
<dbReference type="InterPro" id="IPR003439">
    <property type="entry name" value="ABC_transporter-like_ATP-bd"/>
</dbReference>
<dbReference type="GO" id="GO:0006865">
    <property type="term" value="P:amino acid transport"/>
    <property type="evidence" value="ECO:0007669"/>
    <property type="project" value="UniProtKB-KW"/>
</dbReference>
<dbReference type="GO" id="GO:0005524">
    <property type="term" value="F:ATP binding"/>
    <property type="evidence" value="ECO:0007669"/>
    <property type="project" value="UniProtKB-KW"/>
</dbReference>
<dbReference type="InterPro" id="IPR017871">
    <property type="entry name" value="ABC_transporter-like_CS"/>
</dbReference>
<dbReference type="RefSeq" id="WP_051490878.1">
    <property type="nucleotide sequence ID" value="NZ_CP009428.1"/>
</dbReference>
<evidence type="ECO:0000256" key="2">
    <source>
        <dbReference type="ARBA" id="ARBA00022475"/>
    </source>
</evidence>
<protein>
    <submittedName>
        <fullName evidence="9">ABC transporter ATP-binding protein</fullName>
    </submittedName>
</protein>
<name>A0A1R0XD05_9BACL</name>
<dbReference type="Pfam" id="PF00005">
    <property type="entry name" value="ABC_tran"/>
    <property type="match status" value="1"/>
</dbReference>
<dbReference type="PANTHER" id="PTHR43166:SF30">
    <property type="entry name" value="METHIONINE IMPORT ATP-BINDING PROTEIN METN"/>
    <property type="match status" value="1"/>
</dbReference>
<keyword evidence="3" id="KW-0547">Nucleotide-binding</keyword>
<gene>
    <name evidence="9" type="ORF">BJP51_13435</name>
</gene>
<evidence type="ECO:0000256" key="5">
    <source>
        <dbReference type="ARBA" id="ARBA00022967"/>
    </source>
</evidence>